<name>A0A1F7IPD2_9BACT</name>
<protein>
    <submittedName>
        <fullName evidence="1">Uncharacterized protein</fullName>
    </submittedName>
</protein>
<gene>
    <name evidence="1" type="ORF">A3B40_03275</name>
</gene>
<comment type="caution">
    <text evidence="1">The sequence shown here is derived from an EMBL/GenBank/DDBJ whole genome shotgun (WGS) entry which is preliminary data.</text>
</comment>
<dbReference type="AlphaFoldDB" id="A0A1F7IPD2"/>
<organism evidence="1 2">
    <name type="scientific">Candidatus Roizmanbacteria bacterium RIFCSPLOWO2_01_FULL_37_16</name>
    <dbReference type="NCBI Taxonomy" id="1802058"/>
    <lineage>
        <taxon>Bacteria</taxon>
        <taxon>Candidatus Roizmaniibacteriota</taxon>
    </lineage>
</organism>
<evidence type="ECO:0000313" key="1">
    <source>
        <dbReference type="EMBL" id="OGK45238.1"/>
    </source>
</evidence>
<proteinExistence type="predicted"/>
<sequence>MKKKIAPGAGVESAEFEALVRLADEQEGNQNEVIAKVTNGVVRAETWISTWPVDRIMLPFESESVDPSSTFPYAARFKVENGIVQPPSFISGADFKPSVQTQKHHDPQYWIDSATGLFLTPEQLSFIESVKFYQGEQKVVPMSVSILTYKPGSHNFRDAYGRSIQLGKKSAVNDRTRYLVFGRGKMGTHQYPITTEGIPGTGEKYLPDTFYLELTTNDSAKALLAALQPEGLVFPQILFTALSFGISSQANFQSMRAADLQQIIPYASPLNKYNPFSPDVGLKVYNNTGIK</sequence>
<evidence type="ECO:0000313" key="2">
    <source>
        <dbReference type="Proteomes" id="UP000178040"/>
    </source>
</evidence>
<accession>A0A1F7IPD2</accession>
<dbReference type="EMBL" id="MGAI01000013">
    <property type="protein sequence ID" value="OGK45238.1"/>
    <property type="molecule type" value="Genomic_DNA"/>
</dbReference>
<dbReference type="Proteomes" id="UP000178040">
    <property type="component" value="Unassembled WGS sequence"/>
</dbReference>
<reference evidence="1 2" key="1">
    <citation type="journal article" date="2016" name="Nat. Commun.">
        <title>Thousands of microbial genomes shed light on interconnected biogeochemical processes in an aquifer system.</title>
        <authorList>
            <person name="Anantharaman K."/>
            <person name="Brown C.T."/>
            <person name="Hug L.A."/>
            <person name="Sharon I."/>
            <person name="Castelle C.J."/>
            <person name="Probst A.J."/>
            <person name="Thomas B.C."/>
            <person name="Singh A."/>
            <person name="Wilkins M.J."/>
            <person name="Karaoz U."/>
            <person name="Brodie E.L."/>
            <person name="Williams K.H."/>
            <person name="Hubbard S.S."/>
            <person name="Banfield J.F."/>
        </authorList>
    </citation>
    <scope>NUCLEOTIDE SEQUENCE [LARGE SCALE GENOMIC DNA]</scope>
</reference>